<name>A0A852YVT8_9ACTN</name>
<keyword evidence="7" id="KW-1185">Reference proteome</keyword>
<protein>
    <submittedName>
        <fullName evidence="6">VIT1/CCC1 family predicted Fe2+/Mn2+ transporter</fullName>
    </submittedName>
</protein>
<dbReference type="RefSeq" id="WP_179534297.1">
    <property type="nucleotide sequence ID" value="NZ_JACBYW010000001.1"/>
</dbReference>
<feature type="transmembrane region" description="Helical" evidence="5">
    <location>
        <begin position="283"/>
        <end position="301"/>
    </location>
</feature>
<organism evidence="6 7">
    <name type="scientific">Actinopolyspora biskrensis</name>
    <dbReference type="NCBI Taxonomy" id="1470178"/>
    <lineage>
        <taxon>Bacteria</taxon>
        <taxon>Bacillati</taxon>
        <taxon>Actinomycetota</taxon>
        <taxon>Actinomycetes</taxon>
        <taxon>Actinopolysporales</taxon>
        <taxon>Actinopolysporaceae</taxon>
        <taxon>Actinopolyspora</taxon>
    </lineage>
</organism>
<evidence type="ECO:0000313" key="6">
    <source>
        <dbReference type="EMBL" id="NYH77842.1"/>
    </source>
</evidence>
<dbReference type="PANTHER" id="PTHR31851">
    <property type="entry name" value="FE(2+)/MN(2+) TRANSPORTER PCL1"/>
    <property type="match status" value="1"/>
</dbReference>
<proteinExistence type="predicted"/>
<dbReference type="AlphaFoldDB" id="A0A852YVT8"/>
<dbReference type="Pfam" id="PF01988">
    <property type="entry name" value="VIT1"/>
    <property type="match status" value="1"/>
</dbReference>
<evidence type="ECO:0000256" key="2">
    <source>
        <dbReference type="ARBA" id="ARBA00022692"/>
    </source>
</evidence>
<comment type="subcellular location">
    <subcellularLocation>
        <location evidence="1">Endomembrane system</location>
        <topology evidence="1">Multi-pass membrane protein</topology>
    </subcellularLocation>
</comment>
<evidence type="ECO:0000313" key="7">
    <source>
        <dbReference type="Proteomes" id="UP000548304"/>
    </source>
</evidence>
<dbReference type="InterPro" id="IPR009078">
    <property type="entry name" value="Ferritin-like_SF"/>
</dbReference>
<dbReference type="GO" id="GO:0005384">
    <property type="term" value="F:manganese ion transmembrane transporter activity"/>
    <property type="evidence" value="ECO:0007669"/>
    <property type="project" value="InterPro"/>
</dbReference>
<dbReference type="Proteomes" id="UP000548304">
    <property type="component" value="Unassembled WGS sequence"/>
</dbReference>
<dbReference type="GO" id="GO:0012505">
    <property type="term" value="C:endomembrane system"/>
    <property type="evidence" value="ECO:0007669"/>
    <property type="project" value="UniProtKB-SubCell"/>
</dbReference>
<dbReference type="InterPro" id="IPR039376">
    <property type="entry name" value="Ferritin_CCC1_N"/>
</dbReference>
<dbReference type="EMBL" id="JACBYW010000001">
    <property type="protein sequence ID" value="NYH77842.1"/>
    <property type="molecule type" value="Genomic_DNA"/>
</dbReference>
<evidence type="ECO:0000256" key="3">
    <source>
        <dbReference type="ARBA" id="ARBA00022989"/>
    </source>
</evidence>
<feature type="transmembrane region" description="Helical" evidence="5">
    <location>
        <begin position="307"/>
        <end position="329"/>
    </location>
</feature>
<dbReference type="CDD" id="cd01044">
    <property type="entry name" value="Ferritin_CCC1_N"/>
    <property type="match status" value="1"/>
</dbReference>
<keyword evidence="3 5" id="KW-1133">Transmembrane helix</keyword>
<sequence length="364" mass="37718">MADRSSSGRFRPRRAKIRSWRRKLADEQAESTVYRELAARRQGEEREILLELADAEQRHADHWRKLLGPEAERPCGATLRMRSLAFLARRFGWIFVLALVQRAEARSDYDSAEDATASMAADERIHGEVVRGLAARGRARMSGTLRAAVFGINDGLVSNFALVLGVIGGGAGTGVVLLAGLSGLLAGALSMAAGEYVSVSSQRELLAAAEPDERAHRSVPYLDVDANELALVYRARGLSAEEARERADAVLRRAPTAAFPAGAAGAGEGEVVGSAVGAATSSFLAFGIGALLPVAPFLAGASGATAVVVAGLLSGLALLGTGSTVGVLSGGYPLPRAARQLAIGATAALLTYLLGVLFGVSGSG</sequence>
<evidence type="ECO:0000256" key="5">
    <source>
        <dbReference type="SAM" id="Phobius"/>
    </source>
</evidence>
<keyword evidence="4 5" id="KW-0472">Membrane</keyword>
<dbReference type="SUPFAM" id="SSF47240">
    <property type="entry name" value="Ferritin-like"/>
    <property type="match status" value="1"/>
</dbReference>
<comment type="caution">
    <text evidence="6">The sequence shown here is derived from an EMBL/GenBank/DDBJ whole genome shotgun (WGS) entry which is preliminary data.</text>
</comment>
<gene>
    <name evidence="6" type="ORF">FHR84_001156</name>
</gene>
<feature type="transmembrane region" description="Helical" evidence="5">
    <location>
        <begin position="341"/>
        <end position="360"/>
    </location>
</feature>
<evidence type="ECO:0000256" key="1">
    <source>
        <dbReference type="ARBA" id="ARBA00004127"/>
    </source>
</evidence>
<evidence type="ECO:0000256" key="4">
    <source>
        <dbReference type="ARBA" id="ARBA00023136"/>
    </source>
</evidence>
<keyword evidence="2 5" id="KW-0812">Transmembrane</keyword>
<feature type="transmembrane region" description="Helical" evidence="5">
    <location>
        <begin position="145"/>
        <end position="167"/>
    </location>
</feature>
<reference evidence="6 7" key="1">
    <citation type="submission" date="2020-07" db="EMBL/GenBank/DDBJ databases">
        <title>Genomic Encyclopedia of Type Strains, Phase III (KMG-III): the genomes of soil and plant-associated and newly described type strains.</title>
        <authorList>
            <person name="Whitman W."/>
        </authorList>
    </citation>
    <scope>NUCLEOTIDE SEQUENCE [LARGE SCALE GENOMIC DNA]</scope>
    <source>
        <strain evidence="6 7">CECT 8576</strain>
    </source>
</reference>
<dbReference type="GO" id="GO:0030026">
    <property type="term" value="P:intracellular manganese ion homeostasis"/>
    <property type="evidence" value="ECO:0007669"/>
    <property type="project" value="InterPro"/>
</dbReference>
<dbReference type="InterPro" id="IPR008217">
    <property type="entry name" value="Ccc1_fam"/>
</dbReference>
<accession>A0A852YVT8</accession>